<dbReference type="Pfam" id="PF04221">
    <property type="entry name" value="RelB"/>
    <property type="match status" value="1"/>
</dbReference>
<dbReference type="RefSeq" id="WP_168722828.1">
    <property type="nucleotide sequence ID" value="NZ_JAAXPN010000016.1"/>
</dbReference>
<dbReference type="AlphaFoldDB" id="A0A7X6S3V7"/>
<reference evidence="1 2" key="1">
    <citation type="submission" date="2020-04" db="EMBL/GenBank/DDBJ databases">
        <title>MicrobeNet Type strains.</title>
        <authorList>
            <person name="Nicholson A.C."/>
        </authorList>
    </citation>
    <scope>NUCLEOTIDE SEQUENCE [LARGE SCALE GENOMIC DNA]</scope>
    <source>
        <strain evidence="1 2">CCUG 61472</strain>
    </source>
</reference>
<proteinExistence type="predicted"/>
<name>A0A7X6S3V7_9LACO</name>
<dbReference type="EMBL" id="JAAXPN010000016">
    <property type="protein sequence ID" value="NKZ25038.1"/>
    <property type="molecule type" value="Genomic_DNA"/>
</dbReference>
<dbReference type="InterPro" id="IPR007337">
    <property type="entry name" value="RelB/DinJ"/>
</dbReference>
<dbReference type="InterPro" id="IPR013321">
    <property type="entry name" value="Arc_rbn_hlx_hlx"/>
</dbReference>
<comment type="caution">
    <text evidence="1">The sequence shown here is derived from an EMBL/GenBank/DDBJ whole genome shotgun (WGS) entry which is preliminary data.</text>
</comment>
<evidence type="ECO:0000313" key="2">
    <source>
        <dbReference type="Proteomes" id="UP000549765"/>
    </source>
</evidence>
<evidence type="ECO:0000313" key="1">
    <source>
        <dbReference type="EMBL" id="NKZ25038.1"/>
    </source>
</evidence>
<dbReference type="GO" id="GO:0006355">
    <property type="term" value="P:regulation of DNA-templated transcription"/>
    <property type="evidence" value="ECO:0007669"/>
    <property type="project" value="InterPro"/>
</dbReference>
<dbReference type="Proteomes" id="UP000549765">
    <property type="component" value="Unassembled WGS sequence"/>
</dbReference>
<dbReference type="Gene3D" id="1.10.1220.10">
    <property type="entry name" value="Met repressor-like"/>
    <property type="match status" value="1"/>
</dbReference>
<organism evidence="1 2">
    <name type="scientific">Periweissella fabalis</name>
    <dbReference type="NCBI Taxonomy" id="1070421"/>
    <lineage>
        <taxon>Bacteria</taxon>
        <taxon>Bacillati</taxon>
        <taxon>Bacillota</taxon>
        <taxon>Bacilli</taxon>
        <taxon>Lactobacillales</taxon>
        <taxon>Lactobacillaceae</taxon>
        <taxon>Periweissella</taxon>
    </lineage>
</organism>
<sequence>MATTINEKRIQVKVDADLKMDVDRVLDALGLSQTTLITALYKRVAASGGVPFDLQMTERERLTDRLLTATSQLPVLDLTTDDKSLEAWFDEA</sequence>
<gene>
    <name evidence="1" type="ORF">HF964_09610</name>
</gene>
<keyword evidence="2" id="KW-1185">Reference proteome</keyword>
<protein>
    <submittedName>
        <fullName evidence="1">Uncharacterized protein</fullName>
    </submittedName>
</protein>
<accession>A0A7X6S3V7</accession>